<organism evidence="7 8">
    <name type="scientific">Spirilliplanes yamanashiensis</name>
    <dbReference type="NCBI Taxonomy" id="42233"/>
    <lineage>
        <taxon>Bacteria</taxon>
        <taxon>Bacillati</taxon>
        <taxon>Actinomycetota</taxon>
        <taxon>Actinomycetes</taxon>
        <taxon>Micromonosporales</taxon>
        <taxon>Micromonosporaceae</taxon>
        <taxon>Spirilliplanes</taxon>
    </lineage>
</organism>
<evidence type="ECO:0000259" key="6">
    <source>
        <dbReference type="SMART" id="SM00650"/>
    </source>
</evidence>
<proteinExistence type="inferred from homology"/>
<evidence type="ECO:0000256" key="3">
    <source>
        <dbReference type="ARBA" id="ARBA00022691"/>
    </source>
</evidence>
<dbReference type="Pfam" id="PF00398">
    <property type="entry name" value="RrnaAD"/>
    <property type="match status" value="1"/>
</dbReference>
<comment type="similarity">
    <text evidence="5">Belongs to the class I-like SAM-binding methyltransferase superfamily. rRNA adenine N(6)-methyltransferase family.</text>
</comment>
<feature type="binding site" evidence="5">
    <location>
        <position position="84"/>
    </location>
    <ligand>
        <name>S-adenosyl-L-methionine</name>
        <dbReference type="ChEBI" id="CHEBI:59789"/>
    </ligand>
</feature>
<keyword evidence="1 5" id="KW-0489">Methyltransferase</keyword>
<dbReference type="RefSeq" id="WP_203939002.1">
    <property type="nucleotide sequence ID" value="NZ_BAAAGJ010000002.1"/>
</dbReference>
<sequence length="189" mass="20148">MPAAGSRRAWGWHPLTDRWAERVVADAGVQPGDLVLDVGAGRGALTRPLVAAGARVLAFELHPGRARGLRESFAGAPVTVVEVDAARLLLPRRAFRVVANPPYGITSALVRLLLAPRSSLVAADLVVQRAAARRLAEAGGSARFELSVGLAVPRSAFVPPPQVDSAVLRIRRRVEGPTSRKTRPRRSGR</sequence>
<dbReference type="InterPro" id="IPR020598">
    <property type="entry name" value="rRNA_Ade_methylase_Trfase_N"/>
</dbReference>
<dbReference type="PANTHER" id="PTHR11727:SF7">
    <property type="entry name" value="DIMETHYLADENOSINE TRANSFERASE-RELATED"/>
    <property type="match status" value="1"/>
</dbReference>
<keyword evidence="3 5" id="KW-0949">S-adenosyl-L-methionine</keyword>
<keyword evidence="2 5" id="KW-0808">Transferase</keyword>
<dbReference type="GO" id="GO:0003723">
    <property type="term" value="F:RNA binding"/>
    <property type="evidence" value="ECO:0007669"/>
    <property type="project" value="UniProtKB-UniRule"/>
</dbReference>
<feature type="binding site" evidence="5">
    <location>
        <position position="15"/>
    </location>
    <ligand>
        <name>S-adenosyl-L-methionine</name>
        <dbReference type="ChEBI" id="CHEBI:59789"/>
    </ligand>
</feature>
<keyword evidence="4 5" id="KW-0694">RNA-binding</keyword>
<name>A0A8J4DJE2_9ACTN</name>
<protein>
    <submittedName>
        <fullName evidence="7">23S rRNA (Adenine(2058)-N(6))-methyltransferase Erm(37)</fullName>
    </submittedName>
</protein>
<dbReference type="InterPro" id="IPR029063">
    <property type="entry name" value="SAM-dependent_MTases_sf"/>
</dbReference>
<dbReference type="Gene3D" id="3.40.50.150">
    <property type="entry name" value="Vaccinia Virus protein VP39"/>
    <property type="match status" value="1"/>
</dbReference>
<dbReference type="GO" id="GO:0005829">
    <property type="term" value="C:cytosol"/>
    <property type="evidence" value="ECO:0007669"/>
    <property type="project" value="TreeGrafter"/>
</dbReference>
<dbReference type="Proteomes" id="UP000652013">
    <property type="component" value="Unassembled WGS sequence"/>
</dbReference>
<dbReference type="GO" id="GO:0000179">
    <property type="term" value="F:rRNA (adenine-N6,N6-)-dimethyltransferase activity"/>
    <property type="evidence" value="ECO:0007669"/>
    <property type="project" value="UniProtKB-UniRule"/>
</dbReference>
<reference evidence="7" key="1">
    <citation type="submission" date="2021-01" db="EMBL/GenBank/DDBJ databases">
        <title>Whole genome shotgun sequence of Spirilliplanes yamanashiensis NBRC 15828.</title>
        <authorList>
            <person name="Komaki H."/>
            <person name="Tamura T."/>
        </authorList>
    </citation>
    <scope>NUCLEOTIDE SEQUENCE</scope>
    <source>
        <strain evidence="7">NBRC 15828</strain>
    </source>
</reference>
<dbReference type="PROSITE" id="PS51689">
    <property type="entry name" value="SAM_RNA_A_N6_MT"/>
    <property type="match status" value="1"/>
</dbReference>
<evidence type="ECO:0000313" key="8">
    <source>
        <dbReference type="Proteomes" id="UP000652013"/>
    </source>
</evidence>
<evidence type="ECO:0000256" key="2">
    <source>
        <dbReference type="ARBA" id="ARBA00022679"/>
    </source>
</evidence>
<feature type="binding site" evidence="5">
    <location>
        <position position="39"/>
    </location>
    <ligand>
        <name>S-adenosyl-L-methionine</name>
        <dbReference type="ChEBI" id="CHEBI:59789"/>
    </ligand>
</feature>
<gene>
    <name evidence="7" type="primary">erm(37)</name>
    <name evidence="7" type="ORF">Sya03_30830</name>
</gene>
<evidence type="ECO:0000256" key="1">
    <source>
        <dbReference type="ARBA" id="ARBA00022603"/>
    </source>
</evidence>
<feature type="domain" description="Ribosomal RNA adenine methylase transferase N-terminal" evidence="6">
    <location>
        <begin position="19"/>
        <end position="174"/>
    </location>
</feature>
<dbReference type="InterPro" id="IPR001737">
    <property type="entry name" value="KsgA/Erm"/>
</dbReference>
<accession>A0A8J4DJE2</accession>
<dbReference type="CDD" id="cd02440">
    <property type="entry name" value="AdoMet_MTases"/>
    <property type="match status" value="1"/>
</dbReference>
<dbReference type="InterPro" id="IPR002052">
    <property type="entry name" value="DNA_methylase_N6_adenine_CS"/>
</dbReference>
<feature type="binding site" evidence="5">
    <location>
        <position position="13"/>
    </location>
    <ligand>
        <name>S-adenosyl-L-methionine</name>
        <dbReference type="ChEBI" id="CHEBI:59789"/>
    </ligand>
</feature>
<evidence type="ECO:0000256" key="4">
    <source>
        <dbReference type="ARBA" id="ARBA00022884"/>
    </source>
</evidence>
<dbReference type="AlphaFoldDB" id="A0A8J4DJE2"/>
<evidence type="ECO:0000256" key="5">
    <source>
        <dbReference type="PROSITE-ProRule" id="PRU01026"/>
    </source>
</evidence>
<comment type="caution">
    <text evidence="7">The sequence shown here is derived from an EMBL/GenBank/DDBJ whole genome shotgun (WGS) entry which is preliminary data.</text>
</comment>
<dbReference type="PROSITE" id="PS00092">
    <property type="entry name" value="N6_MTASE"/>
    <property type="match status" value="1"/>
</dbReference>
<feature type="binding site" evidence="5">
    <location>
        <position position="60"/>
    </location>
    <ligand>
        <name>S-adenosyl-L-methionine</name>
        <dbReference type="ChEBI" id="CHEBI:59789"/>
    </ligand>
</feature>
<keyword evidence="8" id="KW-1185">Reference proteome</keyword>
<feature type="binding site" evidence="5">
    <location>
        <position position="100"/>
    </location>
    <ligand>
        <name>S-adenosyl-L-methionine</name>
        <dbReference type="ChEBI" id="CHEBI:59789"/>
    </ligand>
</feature>
<dbReference type="SMART" id="SM00650">
    <property type="entry name" value="rADc"/>
    <property type="match status" value="1"/>
</dbReference>
<evidence type="ECO:0000313" key="7">
    <source>
        <dbReference type="EMBL" id="GIJ03731.1"/>
    </source>
</evidence>
<dbReference type="EMBL" id="BOOY01000024">
    <property type="protein sequence ID" value="GIJ03731.1"/>
    <property type="molecule type" value="Genomic_DNA"/>
</dbReference>
<dbReference type="SUPFAM" id="SSF53335">
    <property type="entry name" value="S-adenosyl-L-methionine-dependent methyltransferases"/>
    <property type="match status" value="1"/>
</dbReference>
<dbReference type="PANTHER" id="PTHR11727">
    <property type="entry name" value="DIMETHYLADENOSINE TRANSFERASE"/>
    <property type="match status" value="1"/>
</dbReference>